<proteinExistence type="predicted"/>
<dbReference type="HOGENOM" id="CLU_889317_0_0_1"/>
<reference evidence="3" key="1">
    <citation type="journal article" date="2012" name="Nature">
        <title>The oyster genome reveals stress adaptation and complexity of shell formation.</title>
        <authorList>
            <person name="Zhang G."/>
            <person name="Fang X."/>
            <person name="Guo X."/>
            <person name="Li L."/>
            <person name="Luo R."/>
            <person name="Xu F."/>
            <person name="Yang P."/>
            <person name="Zhang L."/>
            <person name="Wang X."/>
            <person name="Qi H."/>
            <person name="Xiong Z."/>
            <person name="Que H."/>
            <person name="Xie Y."/>
            <person name="Holland P.W."/>
            <person name="Paps J."/>
            <person name="Zhu Y."/>
            <person name="Wu F."/>
            <person name="Chen Y."/>
            <person name="Wang J."/>
            <person name="Peng C."/>
            <person name="Meng J."/>
            <person name="Yang L."/>
            <person name="Liu J."/>
            <person name="Wen B."/>
            <person name="Zhang N."/>
            <person name="Huang Z."/>
            <person name="Zhu Q."/>
            <person name="Feng Y."/>
            <person name="Mount A."/>
            <person name="Hedgecock D."/>
            <person name="Xu Z."/>
            <person name="Liu Y."/>
            <person name="Domazet-Loso T."/>
            <person name="Du Y."/>
            <person name="Sun X."/>
            <person name="Zhang S."/>
            <person name="Liu B."/>
            <person name="Cheng P."/>
            <person name="Jiang X."/>
            <person name="Li J."/>
            <person name="Fan D."/>
            <person name="Wang W."/>
            <person name="Fu W."/>
            <person name="Wang T."/>
            <person name="Wang B."/>
            <person name="Zhang J."/>
            <person name="Peng Z."/>
            <person name="Li Y."/>
            <person name="Li N."/>
            <person name="Wang J."/>
            <person name="Chen M."/>
            <person name="He Y."/>
            <person name="Tan F."/>
            <person name="Song X."/>
            <person name="Zheng Q."/>
            <person name="Huang R."/>
            <person name="Yang H."/>
            <person name="Du X."/>
            <person name="Chen L."/>
            <person name="Yang M."/>
            <person name="Gaffney P.M."/>
            <person name="Wang S."/>
            <person name="Luo L."/>
            <person name="She Z."/>
            <person name="Ming Y."/>
            <person name="Huang W."/>
            <person name="Zhang S."/>
            <person name="Huang B."/>
            <person name="Zhang Y."/>
            <person name="Qu T."/>
            <person name="Ni P."/>
            <person name="Miao G."/>
            <person name="Wang J."/>
            <person name="Wang Q."/>
            <person name="Steinberg C.E."/>
            <person name="Wang H."/>
            <person name="Li N."/>
            <person name="Qian L."/>
            <person name="Zhang G."/>
            <person name="Li Y."/>
            <person name="Yang H."/>
            <person name="Liu X."/>
            <person name="Wang J."/>
            <person name="Yin Y."/>
            <person name="Wang J."/>
        </authorList>
    </citation>
    <scope>NUCLEOTIDE SEQUENCE [LARGE SCALE GENOMIC DNA]</scope>
    <source>
        <strain evidence="3">05x7-T-G4-1.051#20</strain>
    </source>
</reference>
<accession>K1PY42</accession>
<dbReference type="InParanoid" id="K1PY42"/>
<evidence type="ECO:0000256" key="1">
    <source>
        <dbReference type="ARBA" id="ARBA00022536"/>
    </source>
</evidence>
<dbReference type="GO" id="GO:0005044">
    <property type="term" value="F:scavenger receptor activity"/>
    <property type="evidence" value="ECO:0007669"/>
    <property type="project" value="InterPro"/>
</dbReference>
<dbReference type="Gene3D" id="2.170.300.10">
    <property type="entry name" value="Tie2 ligand-binding domain superfamily"/>
    <property type="match status" value="2"/>
</dbReference>
<feature type="domain" description="EGF-like" evidence="2">
    <location>
        <begin position="5"/>
        <end position="40"/>
    </location>
</feature>
<gene>
    <name evidence="3" type="ORF">CGI_10005200</name>
</gene>
<sequence>MNNTQCHHAFGNCMGGCASGFNGTKCDTECQDGYFGENCIRVCPIQCHSCNKSSGICDQGCHPGWKGTYCTEECDGGLYGVNCGMPCGHCLNNQQCHHLNGTCVTGCDPGYIGNTCTEACSNNTYGLLCSLTCGNCVDKQQCHHVTGKCPEGCAVGFQGEKCDKVQCTVQCLQPSAEPADHPSTTYILSALLAVCAIVIIFLTLRLCKHEQCYKCHQHKQPKDDKPVDTAPSATGHDVNVDDGTAYQELNEVTNQPQRSDLGHTAVNPDCYVNVEGDTSAYQVLGEVTQPSLYDTPFQK</sequence>
<dbReference type="SMART" id="SM00181">
    <property type="entry name" value="EGF"/>
    <property type="match status" value="4"/>
</dbReference>
<dbReference type="PANTHER" id="PTHR24043:SF8">
    <property type="entry name" value="EGF-LIKE DOMAIN-CONTAINING PROTEIN"/>
    <property type="match status" value="1"/>
</dbReference>
<name>K1PY42_MAGGI</name>
<feature type="domain" description="EGF-like" evidence="2">
    <location>
        <begin position="73"/>
        <end position="117"/>
    </location>
</feature>
<feature type="domain" description="EGF-like" evidence="2">
    <location>
        <begin position="128"/>
        <end position="163"/>
    </location>
</feature>
<dbReference type="InterPro" id="IPR000742">
    <property type="entry name" value="EGF"/>
</dbReference>
<dbReference type="InterPro" id="IPR042635">
    <property type="entry name" value="MEGF10/SREC1/2-like"/>
</dbReference>
<dbReference type="SUPFAM" id="SSF57184">
    <property type="entry name" value="Growth factor receptor domain"/>
    <property type="match status" value="1"/>
</dbReference>
<dbReference type="AlphaFoldDB" id="K1PY42"/>
<organism evidence="3">
    <name type="scientific">Magallana gigas</name>
    <name type="common">Pacific oyster</name>
    <name type="synonym">Crassostrea gigas</name>
    <dbReference type="NCBI Taxonomy" id="29159"/>
    <lineage>
        <taxon>Eukaryota</taxon>
        <taxon>Metazoa</taxon>
        <taxon>Spiralia</taxon>
        <taxon>Lophotrochozoa</taxon>
        <taxon>Mollusca</taxon>
        <taxon>Bivalvia</taxon>
        <taxon>Autobranchia</taxon>
        <taxon>Pteriomorphia</taxon>
        <taxon>Ostreida</taxon>
        <taxon>Ostreoidea</taxon>
        <taxon>Ostreidae</taxon>
        <taxon>Magallana</taxon>
    </lineage>
</organism>
<evidence type="ECO:0000259" key="2">
    <source>
        <dbReference type="SMART" id="SM00181"/>
    </source>
</evidence>
<feature type="domain" description="EGF-like" evidence="2">
    <location>
        <begin position="42"/>
        <end position="71"/>
    </location>
</feature>
<protein>
    <submittedName>
        <fullName evidence="3">Multiple epidermal growth factor-like domains 10</fullName>
    </submittedName>
</protein>
<keyword evidence="1" id="KW-0245">EGF-like domain</keyword>
<dbReference type="PANTHER" id="PTHR24043">
    <property type="entry name" value="SCAVENGER RECEPTOR CLASS F"/>
    <property type="match status" value="1"/>
</dbReference>
<dbReference type="EMBL" id="JH817291">
    <property type="protein sequence ID" value="EKC26533.1"/>
    <property type="molecule type" value="Genomic_DNA"/>
</dbReference>
<evidence type="ECO:0000313" key="3">
    <source>
        <dbReference type="EMBL" id="EKC26533.1"/>
    </source>
</evidence>
<dbReference type="InterPro" id="IPR009030">
    <property type="entry name" value="Growth_fac_rcpt_cys_sf"/>
</dbReference>